<gene>
    <name evidence="1" type="ORF">WAX74_20445</name>
</gene>
<reference evidence="1 2" key="1">
    <citation type="submission" date="2024-01" db="EMBL/GenBank/DDBJ databases">
        <title>Seven novel Bacillus-like species.</title>
        <authorList>
            <person name="Liu G."/>
        </authorList>
    </citation>
    <scope>NUCLEOTIDE SEQUENCE [LARGE SCALE GENOMIC DNA]</scope>
    <source>
        <strain evidence="1 2">FJAT-51614</strain>
    </source>
</reference>
<dbReference type="Proteomes" id="UP001364890">
    <property type="component" value="Unassembled WGS sequence"/>
</dbReference>
<organism evidence="1 2">
    <name type="scientific">Psychrobacillus mangrovi</name>
    <dbReference type="NCBI Taxonomy" id="3117745"/>
    <lineage>
        <taxon>Bacteria</taxon>
        <taxon>Bacillati</taxon>
        <taxon>Bacillota</taxon>
        <taxon>Bacilli</taxon>
        <taxon>Bacillales</taxon>
        <taxon>Bacillaceae</taxon>
        <taxon>Psychrobacillus</taxon>
    </lineage>
</organism>
<dbReference type="RefSeq" id="WP_336499522.1">
    <property type="nucleotide sequence ID" value="NZ_JBAWSY010000036.1"/>
</dbReference>
<dbReference type="InterPro" id="IPR021701">
    <property type="entry name" value="DUF3284"/>
</dbReference>
<name>A0ABU8FCL4_9BACI</name>
<dbReference type="EMBL" id="JBAWSY010000036">
    <property type="protein sequence ID" value="MEI4771972.1"/>
    <property type="molecule type" value="Genomic_DNA"/>
</dbReference>
<comment type="caution">
    <text evidence="1">The sequence shown here is derived from an EMBL/GenBank/DDBJ whole genome shotgun (WGS) entry which is preliminary data.</text>
</comment>
<sequence>MELRVQLQVSAKEVFEQLLSSIIQDINNSTGQTIAMDQLSKDFSYEKSIRNHMGYNVTVKVQINELIQPIKYSATIENPKEFNTIEYSLKDTVKGVEITYKENYKAKSTLQNWNYILISLIYSKGSKKKLHNQFAYLEQQILNGKSQ</sequence>
<accession>A0ABU8FCL4</accession>
<keyword evidence="2" id="KW-1185">Reference proteome</keyword>
<proteinExistence type="predicted"/>
<evidence type="ECO:0000313" key="2">
    <source>
        <dbReference type="Proteomes" id="UP001364890"/>
    </source>
</evidence>
<dbReference type="Pfam" id="PF11687">
    <property type="entry name" value="DUF3284"/>
    <property type="match status" value="1"/>
</dbReference>
<evidence type="ECO:0000313" key="1">
    <source>
        <dbReference type="EMBL" id="MEI4771972.1"/>
    </source>
</evidence>
<protein>
    <submittedName>
        <fullName evidence="1">DUF3284 domain-containing protein</fullName>
    </submittedName>
</protein>